<dbReference type="SMART" id="SM00116">
    <property type="entry name" value="CBS"/>
    <property type="match status" value="2"/>
</dbReference>
<dbReference type="GO" id="GO:0009086">
    <property type="term" value="P:methionine biosynthetic process"/>
    <property type="evidence" value="ECO:0007669"/>
    <property type="project" value="UniProtKB-KW"/>
</dbReference>
<dbReference type="Pfam" id="PF00571">
    <property type="entry name" value="CBS"/>
    <property type="match status" value="2"/>
</dbReference>
<dbReference type="InterPro" id="IPR000644">
    <property type="entry name" value="CBS_dom"/>
</dbReference>
<keyword evidence="2" id="KW-0486">Methionine biosynthesis</keyword>
<dbReference type="Gene3D" id="3.10.580.10">
    <property type="entry name" value="CBS-domain"/>
    <property type="match status" value="1"/>
</dbReference>
<dbReference type="EMBL" id="AY714843">
    <property type="protein sequence ID" value="QNS30081.1"/>
    <property type="molecule type" value="Genomic_DNA"/>
</dbReference>
<dbReference type="InterPro" id="IPR002708">
    <property type="entry name" value="HcyBio"/>
</dbReference>
<evidence type="ECO:0000256" key="2">
    <source>
        <dbReference type="ARBA" id="ARBA00023167"/>
    </source>
</evidence>
<keyword evidence="3" id="KW-0129">CBS domain</keyword>
<protein>
    <recommendedName>
        <fullName evidence="4">CBS domain-containing protein</fullName>
    </recommendedName>
</protein>
<dbReference type="PANTHER" id="PTHR48108:SF30">
    <property type="entry name" value="L-ASPARTATE SEMIALDEHYDE SULFURTRANSFERASE"/>
    <property type="match status" value="1"/>
</dbReference>
<dbReference type="InterPro" id="IPR046342">
    <property type="entry name" value="CBS_dom_sf"/>
</dbReference>
<dbReference type="PIRSF" id="PIRSF004698">
    <property type="entry name" value="UCP004698_CBS_MJ0100"/>
    <property type="match status" value="1"/>
</dbReference>
<dbReference type="PROSITE" id="PS51371">
    <property type="entry name" value="CBS"/>
    <property type="match status" value="2"/>
</dbReference>
<dbReference type="Pfam" id="PF01837">
    <property type="entry name" value="HcyBio"/>
    <property type="match status" value="1"/>
</dbReference>
<dbReference type="InterPro" id="IPR051462">
    <property type="entry name" value="CBS_domain-containing"/>
</dbReference>
<evidence type="ECO:0000256" key="1">
    <source>
        <dbReference type="ARBA" id="ARBA00022737"/>
    </source>
</evidence>
<feature type="domain" description="CBS" evidence="4">
    <location>
        <begin position="451"/>
        <end position="511"/>
    </location>
</feature>
<name>A0A7H1D0H4_UNCAG</name>
<gene>
    <name evidence="5" type="ORF">GZ26G2_54</name>
</gene>
<sequence length="513" mass="56327">MYLRMAETKKSIEEINERIEDGSVHVVTADRMSEIVTELGAEEAAKEVDVVTTGTFGPMCSSGAFINLGHADPPIRMQRVWLNDVEAYTGIAAVDAYIGATQLSEAEGLDYGGGYVIEDLVAGKQIDVKAISSGTDCYPRKELETTITLEDLNQAVMLNPRNAFQRHEVATNSADRALYTYMGTLLPDSRNANYCGAGTLSPISNDPDFETIGIGTKIFLCGAQGHIVGMGTQHEPISRFGTLMVSGNLKEMSPEYIRGATIYRYGVTLYVGIGIPIPVLNARIAAKTGVQDADLTTEVLDFSVPRRERPVMRKVTYEELKSGVIEIEGKEVPTSPLSSFYMANKVAEALKSAISGGEFFLTLPVERLPTDTVCKPMKQTKELPPVKDVMIREVATIRESASIADAAKLMMESQFTHIPVISEEGILEGIVTAWDISTAVATRHEGLAEIMTRNVITADSEEPLELVIRKLERYNISALPVIDRDQRVIGMITSDGISRLIGKDRRWQWKLRI</sequence>
<accession>A0A7H1D0H4</accession>
<dbReference type="CDD" id="cd04605">
    <property type="entry name" value="CBS_pair_arch_MET2_assoc"/>
    <property type="match status" value="1"/>
</dbReference>
<reference evidence="5" key="1">
    <citation type="journal article" date="2004" name="Science">
        <title>Reverse methanogenesis: testing the hypothesis with environmental genomics.</title>
        <authorList>
            <person name="Hallam S.J."/>
            <person name="Putnam N."/>
            <person name="Preston C.M."/>
            <person name="Detter J.C."/>
            <person name="Rokhsar D."/>
            <person name="Richardson P.M."/>
            <person name="DeLong E.F."/>
        </authorList>
    </citation>
    <scope>NUCLEOTIDE SEQUENCE</scope>
</reference>
<dbReference type="AlphaFoldDB" id="A0A7H1D0H4"/>
<dbReference type="InterPro" id="IPR016426">
    <property type="entry name" value="MA1821-like"/>
</dbReference>
<keyword evidence="1" id="KW-0677">Repeat</keyword>
<evidence type="ECO:0000259" key="4">
    <source>
        <dbReference type="PROSITE" id="PS51371"/>
    </source>
</evidence>
<evidence type="ECO:0000256" key="3">
    <source>
        <dbReference type="PROSITE-ProRule" id="PRU00703"/>
    </source>
</evidence>
<dbReference type="SUPFAM" id="SSF54631">
    <property type="entry name" value="CBS-domain pair"/>
    <property type="match status" value="1"/>
</dbReference>
<dbReference type="PANTHER" id="PTHR48108">
    <property type="entry name" value="CBS DOMAIN-CONTAINING PROTEIN CBSX2, CHLOROPLASTIC"/>
    <property type="match status" value="1"/>
</dbReference>
<evidence type="ECO:0000313" key="5">
    <source>
        <dbReference type="EMBL" id="QNS30081.1"/>
    </source>
</evidence>
<proteinExistence type="predicted"/>
<feature type="domain" description="CBS" evidence="4">
    <location>
        <begin position="390"/>
        <end position="449"/>
    </location>
</feature>
<organism evidence="5">
    <name type="scientific">Uncultured archaeon GZfos26G2</name>
    <dbReference type="NCBI Taxonomy" id="3386331"/>
    <lineage>
        <taxon>Archaea</taxon>
        <taxon>Methanobacteriati</taxon>
        <taxon>Methanobacteriota</taxon>
        <taxon>Stenosarchaea group</taxon>
        <taxon>Methanomicrobia</taxon>
        <taxon>Candidatus Methanophagales</taxon>
        <taxon>Candidatus Methanophagaceae</taxon>
        <taxon>Candidatus Methanophaga</taxon>
    </lineage>
</organism>
<keyword evidence="2" id="KW-0028">Amino-acid biosynthesis</keyword>